<keyword evidence="2" id="KW-1185">Reference proteome</keyword>
<feature type="compositionally biased region" description="Low complexity" evidence="1">
    <location>
        <begin position="41"/>
        <end position="56"/>
    </location>
</feature>
<dbReference type="AlphaFoldDB" id="A0A914VT88"/>
<name>A0A914VT88_9BILA</name>
<feature type="region of interest" description="Disordered" evidence="1">
    <location>
        <begin position="18"/>
        <end position="56"/>
    </location>
</feature>
<accession>A0A914VT88</accession>
<protein>
    <submittedName>
        <fullName evidence="3">Uncharacterized protein</fullName>
    </submittedName>
</protein>
<evidence type="ECO:0000313" key="3">
    <source>
        <dbReference type="WBParaSite" id="PSAMB.scaffold2450size23168.g17863.t1"/>
    </source>
</evidence>
<organism evidence="2 3">
    <name type="scientific">Plectus sambesii</name>
    <dbReference type="NCBI Taxonomy" id="2011161"/>
    <lineage>
        <taxon>Eukaryota</taxon>
        <taxon>Metazoa</taxon>
        <taxon>Ecdysozoa</taxon>
        <taxon>Nematoda</taxon>
        <taxon>Chromadorea</taxon>
        <taxon>Plectida</taxon>
        <taxon>Plectina</taxon>
        <taxon>Plectoidea</taxon>
        <taxon>Plectidae</taxon>
        <taxon>Plectus</taxon>
    </lineage>
</organism>
<reference evidence="3" key="1">
    <citation type="submission" date="2022-11" db="UniProtKB">
        <authorList>
            <consortium name="WormBaseParasite"/>
        </authorList>
    </citation>
    <scope>IDENTIFICATION</scope>
</reference>
<proteinExistence type="predicted"/>
<dbReference type="Proteomes" id="UP000887566">
    <property type="component" value="Unplaced"/>
</dbReference>
<evidence type="ECO:0000256" key="1">
    <source>
        <dbReference type="SAM" id="MobiDB-lite"/>
    </source>
</evidence>
<dbReference type="WBParaSite" id="PSAMB.scaffold2450size23168.g17863.t1">
    <property type="protein sequence ID" value="PSAMB.scaffold2450size23168.g17863.t1"/>
    <property type="gene ID" value="PSAMB.scaffold2450size23168.g17863"/>
</dbReference>
<evidence type="ECO:0000313" key="2">
    <source>
        <dbReference type="Proteomes" id="UP000887566"/>
    </source>
</evidence>
<sequence>MLAAFVVRAGHFSRLREQTPAPTRLAVAKRRRRPMAGNFRSHTSSSRSSAPPTTLSSSSVMVAAAGSCLDWPPTLSNYMKGTRFFFTPRRD</sequence>